<protein>
    <recommendedName>
        <fullName evidence="2">CMP/dCMP-type deaminase domain-containing protein</fullName>
    </recommendedName>
</protein>
<dbReference type="Gene3D" id="3.40.140.10">
    <property type="entry name" value="Cytidine Deaminase, domain 2"/>
    <property type="match status" value="1"/>
</dbReference>
<accession>A0A6C0C734</accession>
<sequence>MYRMEYYVLRAMEEAEKSDMKRKYGAVLIYRGKIISQGHNYATCNDTLSRSCVL</sequence>
<name>A0A6C0C734_9ZZZZ</name>
<dbReference type="SUPFAM" id="SSF53927">
    <property type="entry name" value="Cytidine deaminase-like"/>
    <property type="match status" value="1"/>
</dbReference>
<dbReference type="InterPro" id="IPR016193">
    <property type="entry name" value="Cytidine_deaminase-like"/>
</dbReference>
<dbReference type="EMBL" id="MN739353">
    <property type="protein sequence ID" value="QHT00167.1"/>
    <property type="molecule type" value="Genomic_DNA"/>
</dbReference>
<evidence type="ECO:0000313" key="1">
    <source>
        <dbReference type="EMBL" id="QHT00167.1"/>
    </source>
</evidence>
<reference evidence="1" key="1">
    <citation type="journal article" date="2020" name="Nature">
        <title>Giant virus diversity and host interactions through global metagenomics.</title>
        <authorList>
            <person name="Schulz F."/>
            <person name="Roux S."/>
            <person name="Paez-Espino D."/>
            <person name="Jungbluth S."/>
            <person name="Walsh D.A."/>
            <person name="Denef V.J."/>
            <person name="McMahon K.D."/>
            <person name="Konstantinidis K.T."/>
            <person name="Eloe-Fadrosh E.A."/>
            <person name="Kyrpides N.C."/>
            <person name="Woyke T."/>
        </authorList>
    </citation>
    <scope>NUCLEOTIDE SEQUENCE</scope>
    <source>
        <strain evidence="1">GVMAG-M-3300020192-26</strain>
    </source>
</reference>
<dbReference type="AlphaFoldDB" id="A0A6C0C734"/>
<dbReference type="GO" id="GO:0003824">
    <property type="term" value="F:catalytic activity"/>
    <property type="evidence" value="ECO:0007669"/>
    <property type="project" value="InterPro"/>
</dbReference>
<proteinExistence type="predicted"/>
<organism evidence="1">
    <name type="scientific">viral metagenome</name>
    <dbReference type="NCBI Taxonomy" id="1070528"/>
    <lineage>
        <taxon>unclassified sequences</taxon>
        <taxon>metagenomes</taxon>
        <taxon>organismal metagenomes</taxon>
    </lineage>
</organism>
<evidence type="ECO:0008006" key="2">
    <source>
        <dbReference type="Google" id="ProtNLM"/>
    </source>
</evidence>